<dbReference type="SUPFAM" id="SSF52540">
    <property type="entry name" value="P-loop containing nucleoside triphosphate hydrolases"/>
    <property type="match status" value="1"/>
</dbReference>
<dbReference type="InterPro" id="IPR050153">
    <property type="entry name" value="Metal_Ion_Import_ABC"/>
</dbReference>
<dbReference type="AlphaFoldDB" id="A0A839NAS2"/>
<dbReference type="SMART" id="SM00382">
    <property type="entry name" value="AAA"/>
    <property type="match status" value="1"/>
</dbReference>
<gene>
    <name evidence="5" type="ORF">FHU39_001686</name>
</gene>
<evidence type="ECO:0000313" key="6">
    <source>
        <dbReference type="Proteomes" id="UP000559182"/>
    </source>
</evidence>
<accession>A0A839NAS2</accession>
<sequence>MTSVIDTATPPLVDFRGATLTIGDRTLWSGLDLTIGRGEFVAILGPNGAGKTTLLKALLGLMRLSGGSVTVAGKRPSRGSSDVGYVPQQKIFDPDLGLRGRDLVALGADGHRFGAPWSKRAVRRAADEVIRAVGAQEYADAPIGRLSGGEQQRLRIAQALMSDPQVLLCDEPLTSLDLRHQEGVLDLLDRRRRESGTAIVMVTHEINPILPFVDRIVYLVGGKWAVGTPDEVLTTERLSQLYGSPVDVLRVRGRVIVVGGGESPELSHHCGPEAVSA</sequence>
<dbReference type="InterPro" id="IPR017871">
    <property type="entry name" value="ABC_transporter-like_CS"/>
</dbReference>
<dbReference type="RefSeq" id="WP_183319935.1">
    <property type="nucleotide sequence ID" value="NZ_JACHVQ010000001.1"/>
</dbReference>
<keyword evidence="1" id="KW-0813">Transport</keyword>
<keyword evidence="6" id="KW-1185">Reference proteome</keyword>
<proteinExistence type="predicted"/>
<dbReference type="GO" id="GO:0016887">
    <property type="term" value="F:ATP hydrolysis activity"/>
    <property type="evidence" value="ECO:0007669"/>
    <property type="project" value="InterPro"/>
</dbReference>
<reference evidence="5 6" key="1">
    <citation type="submission" date="2020-08" db="EMBL/GenBank/DDBJ databases">
        <title>Sequencing the genomes of 1000 actinobacteria strains.</title>
        <authorList>
            <person name="Klenk H.-P."/>
        </authorList>
    </citation>
    <scope>NUCLEOTIDE SEQUENCE [LARGE SCALE GENOMIC DNA]</scope>
    <source>
        <strain evidence="5 6">DSM 105369</strain>
    </source>
</reference>
<keyword evidence="3 5" id="KW-0067">ATP-binding</keyword>
<evidence type="ECO:0000256" key="1">
    <source>
        <dbReference type="ARBA" id="ARBA00022448"/>
    </source>
</evidence>
<evidence type="ECO:0000256" key="2">
    <source>
        <dbReference type="ARBA" id="ARBA00022741"/>
    </source>
</evidence>
<dbReference type="InterPro" id="IPR027417">
    <property type="entry name" value="P-loop_NTPase"/>
</dbReference>
<comment type="caution">
    <text evidence="5">The sequence shown here is derived from an EMBL/GenBank/DDBJ whole genome shotgun (WGS) entry which is preliminary data.</text>
</comment>
<dbReference type="GO" id="GO:0005524">
    <property type="term" value="F:ATP binding"/>
    <property type="evidence" value="ECO:0007669"/>
    <property type="project" value="UniProtKB-KW"/>
</dbReference>
<dbReference type="Proteomes" id="UP000559182">
    <property type="component" value="Unassembled WGS sequence"/>
</dbReference>
<organism evidence="5 6">
    <name type="scientific">Flexivirga oryzae</name>
    <dbReference type="NCBI Taxonomy" id="1794944"/>
    <lineage>
        <taxon>Bacteria</taxon>
        <taxon>Bacillati</taxon>
        <taxon>Actinomycetota</taxon>
        <taxon>Actinomycetes</taxon>
        <taxon>Micrococcales</taxon>
        <taxon>Dermacoccaceae</taxon>
        <taxon>Flexivirga</taxon>
    </lineage>
</organism>
<dbReference type="CDD" id="cd03235">
    <property type="entry name" value="ABC_Metallic_Cations"/>
    <property type="match status" value="1"/>
</dbReference>
<dbReference type="Gene3D" id="3.40.50.300">
    <property type="entry name" value="P-loop containing nucleotide triphosphate hydrolases"/>
    <property type="match status" value="1"/>
</dbReference>
<dbReference type="PANTHER" id="PTHR42734">
    <property type="entry name" value="METAL TRANSPORT SYSTEM ATP-BINDING PROTEIN TM_0124-RELATED"/>
    <property type="match status" value="1"/>
</dbReference>
<evidence type="ECO:0000313" key="5">
    <source>
        <dbReference type="EMBL" id="MBB2891702.1"/>
    </source>
</evidence>
<feature type="domain" description="ABC transporter" evidence="4">
    <location>
        <begin position="13"/>
        <end position="246"/>
    </location>
</feature>
<dbReference type="PANTHER" id="PTHR42734:SF18">
    <property type="entry name" value="VITAMIN B12 IMPORT ATP-BINDING PROTEIN BTUD"/>
    <property type="match status" value="1"/>
</dbReference>
<dbReference type="InterPro" id="IPR003439">
    <property type="entry name" value="ABC_transporter-like_ATP-bd"/>
</dbReference>
<evidence type="ECO:0000259" key="4">
    <source>
        <dbReference type="PROSITE" id="PS50893"/>
    </source>
</evidence>
<name>A0A839NAS2_9MICO</name>
<dbReference type="PROSITE" id="PS50893">
    <property type="entry name" value="ABC_TRANSPORTER_2"/>
    <property type="match status" value="1"/>
</dbReference>
<dbReference type="InterPro" id="IPR003593">
    <property type="entry name" value="AAA+_ATPase"/>
</dbReference>
<keyword evidence="2" id="KW-0547">Nucleotide-binding</keyword>
<protein>
    <submittedName>
        <fullName evidence="5">Zinc/manganese transport system ATP-binding protein</fullName>
    </submittedName>
</protein>
<dbReference type="EMBL" id="JACHVQ010000001">
    <property type="protein sequence ID" value="MBB2891702.1"/>
    <property type="molecule type" value="Genomic_DNA"/>
</dbReference>
<dbReference type="Pfam" id="PF00005">
    <property type="entry name" value="ABC_tran"/>
    <property type="match status" value="1"/>
</dbReference>
<evidence type="ECO:0000256" key="3">
    <source>
        <dbReference type="ARBA" id="ARBA00022840"/>
    </source>
</evidence>
<dbReference type="PROSITE" id="PS00211">
    <property type="entry name" value="ABC_TRANSPORTER_1"/>
    <property type="match status" value="1"/>
</dbReference>